<comment type="caution">
    <text evidence="3">The sequence shown here is derived from an EMBL/GenBank/DDBJ whole genome shotgun (WGS) entry which is preliminary data.</text>
</comment>
<comment type="similarity">
    <text evidence="1">Belongs to the DDAH family.</text>
</comment>
<evidence type="ECO:0000313" key="3">
    <source>
        <dbReference type="EMBL" id="KKL67099.1"/>
    </source>
</evidence>
<proteinExistence type="inferred from homology"/>
<dbReference type="InterPro" id="IPR033199">
    <property type="entry name" value="DDAH-like"/>
</dbReference>
<protein>
    <recommendedName>
        <fullName evidence="4">N(G),N(G)-dimethylarginine dimethylaminohydrolase</fullName>
    </recommendedName>
</protein>
<keyword evidence="2" id="KW-0378">Hydrolase</keyword>
<gene>
    <name evidence="3" type="ORF">LCGC14_2138360</name>
</gene>
<dbReference type="SUPFAM" id="SSF55909">
    <property type="entry name" value="Pentein"/>
    <property type="match status" value="1"/>
</dbReference>
<dbReference type="PANTHER" id="PTHR12737">
    <property type="entry name" value="DIMETHYLARGININE DIMETHYLAMINOHYDROLASE"/>
    <property type="match status" value="1"/>
</dbReference>
<dbReference type="AlphaFoldDB" id="A0A0F9DZE6"/>
<feature type="non-terminal residue" evidence="3">
    <location>
        <position position="215"/>
    </location>
</feature>
<dbReference type="GO" id="GO:0045429">
    <property type="term" value="P:positive regulation of nitric oxide biosynthetic process"/>
    <property type="evidence" value="ECO:0007669"/>
    <property type="project" value="TreeGrafter"/>
</dbReference>
<organism evidence="3">
    <name type="scientific">marine sediment metagenome</name>
    <dbReference type="NCBI Taxonomy" id="412755"/>
    <lineage>
        <taxon>unclassified sequences</taxon>
        <taxon>metagenomes</taxon>
        <taxon>ecological metagenomes</taxon>
    </lineage>
</organism>
<dbReference type="PANTHER" id="PTHR12737:SF9">
    <property type="entry name" value="DIMETHYLARGININASE"/>
    <property type="match status" value="1"/>
</dbReference>
<dbReference type="GO" id="GO:0006525">
    <property type="term" value="P:arginine metabolic process"/>
    <property type="evidence" value="ECO:0007669"/>
    <property type="project" value="TreeGrafter"/>
</dbReference>
<evidence type="ECO:0000256" key="1">
    <source>
        <dbReference type="ARBA" id="ARBA00008532"/>
    </source>
</evidence>
<dbReference type="GO" id="GO:0016597">
    <property type="term" value="F:amino acid binding"/>
    <property type="evidence" value="ECO:0007669"/>
    <property type="project" value="TreeGrafter"/>
</dbReference>
<evidence type="ECO:0008006" key="4">
    <source>
        <dbReference type="Google" id="ProtNLM"/>
    </source>
</evidence>
<dbReference type="Gene3D" id="3.75.10.10">
    <property type="entry name" value="L-arginine/glycine Amidinotransferase, Chain A"/>
    <property type="match status" value="1"/>
</dbReference>
<evidence type="ECO:0000256" key="2">
    <source>
        <dbReference type="ARBA" id="ARBA00022801"/>
    </source>
</evidence>
<sequence length="215" mass="24231">MTLLFTRGIVRKPSKNFQDGLTTSNLGKPDYIKAVKQHSNYIKALKKCGLEIITLDFDERFPDSTFVEDTAVVNKDLAIISNLGVPSRRGEEREIKTVLEKYFDIVKSIENPGTLEGGDVLRIEDTYYVGLSTRTNEGGANQFNEILKAYGFSCSIVPLIKFFHLKSGLAYIGDNNLIVSGEFKDNPIFKDFNRIEVEPNEQYAANCIKVNNYIL</sequence>
<accession>A0A0F9DZE6</accession>
<reference evidence="3" key="1">
    <citation type="journal article" date="2015" name="Nature">
        <title>Complex archaea that bridge the gap between prokaryotes and eukaryotes.</title>
        <authorList>
            <person name="Spang A."/>
            <person name="Saw J.H."/>
            <person name="Jorgensen S.L."/>
            <person name="Zaremba-Niedzwiedzka K."/>
            <person name="Martijn J."/>
            <person name="Lind A.E."/>
            <person name="van Eijk R."/>
            <person name="Schleper C."/>
            <person name="Guy L."/>
            <person name="Ettema T.J."/>
        </authorList>
    </citation>
    <scope>NUCLEOTIDE SEQUENCE</scope>
</reference>
<dbReference type="GO" id="GO:0016403">
    <property type="term" value="F:dimethylargininase activity"/>
    <property type="evidence" value="ECO:0007669"/>
    <property type="project" value="TreeGrafter"/>
</dbReference>
<dbReference type="GO" id="GO:0000052">
    <property type="term" value="P:citrulline metabolic process"/>
    <property type="evidence" value="ECO:0007669"/>
    <property type="project" value="TreeGrafter"/>
</dbReference>
<dbReference type="EMBL" id="LAZR01026985">
    <property type="protein sequence ID" value="KKL67099.1"/>
    <property type="molecule type" value="Genomic_DNA"/>
</dbReference>
<name>A0A0F9DZE6_9ZZZZ</name>
<dbReference type="Pfam" id="PF19420">
    <property type="entry name" value="DDAH_eukar"/>
    <property type="match status" value="1"/>
</dbReference>